<feature type="compositionally biased region" description="Basic and acidic residues" evidence="1">
    <location>
        <begin position="180"/>
        <end position="196"/>
    </location>
</feature>
<proteinExistence type="predicted"/>
<evidence type="ECO:0000256" key="1">
    <source>
        <dbReference type="SAM" id="MobiDB-lite"/>
    </source>
</evidence>
<dbReference type="OrthoDB" id="7694954at2759"/>
<accession>A0A9C6WLB8</accession>
<dbReference type="Proteomes" id="UP000504606">
    <property type="component" value="Unplaced"/>
</dbReference>
<keyword evidence="2" id="KW-1185">Reference proteome</keyword>
<dbReference type="PANTHER" id="PTHR46579:SF1">
    <property type="entry name" value="F5_8 TYPE C DOMAIN-CONTAINING PROTEIN"/>
    <property type="match status" value="1"/>
</dbReference>
<reference evidence="3" key="1">
    <citation type="submission" date="2025-08" db="UniProtKB">
        <authorList>
            <consortium name="RefSeq"/>
        </authorList>
    </citation>
    <scope>IDENTIFICATION</scope>
    <source>
        <tissue evidence="3">Whole organism</tissue>
    </source>
</reference>
<sequence length="1021" mass="115636">MKRKRSRSSLWRDQKNPWSCCVYHADVPSLNEKCECEFHSIECCEYHTSAETFCCEYHTAASPASVLEHDVTLSSHDFASDNIVNDCDPEPLFAEQLPSPRTRCRPPDFSDDEFQTSEQLYREQLLPHMSASSNSTCDTESSCQSVGQEEEFQQPDSDDSLFESSPGKDIQVCAYDEDPNNAHDSDNDSSRSRSDISADIESDDSEPHDSQSDEDSNSDEPDDFDPHDSQSDQDSNSDEPDDSDPDDPDSEPEDQNHGQDQSDSDPDADMQRGARNFSLENYNLDEVLEAAEGRTAREVVAMVIALAVRSNLDYQTVVKIFSIIHATMDRSRLPITKDQMWSSLSRQAAGIRKHVYCSECFRLIGFLPHLANPVVCICGSTKPKSKMKYFITLNVRSQLEAILSKPNMWNKLQYPQQRQKTHPDAIEDILDGEAYTALRHEQALTPSDFTYTFNMDGLKTSKSSKSEAWPIFMKINELPPNLRQNNVVLAGIWLDQDYVNFRLFMKTFVKQSNKLSTNGVVWKPNGVDDQVSRFLPTCCCADAKARAGILNMAQYSGSFGCTFCEHIGIKLEGSMKFPIPGTVVHRLRRRRRQEYVERVVIPPAPRRTHNGIRAAMIYIGRHPGTPRIRGVIGPSPLALMLHFNFKSGCSTDDLHPIFKGVTETLTELILEGVPNEYQIGVQERSIISRRLASILTPTHITRKPRSIDLIHMWKASEWRNWLLYYAIPCLLNIVPVRYLRLLGLLSNAIFLLSRDVIQEEALVEADQCLQEFVQQFQAIYGPARMVFNVHILTHIVECVRNWGPFWAHSTFPFESWNHRIAKTVSSPKGAVDQIAMRFVMQTLVNGIPENPDISQEVKDLIDRKIIGSKFTAVRTLGGAHFGGEVGIRNATDQEHNILAEEGYVWHDLHEYKQVKWKGFECRSLRYMQELKSNNSFIYTTDDDFGVVHSIVILQGENEVAGVFATLYDCGNPLHGASHLVPIVNDAGMVFIPLSDLRNLALKMQVINQWYIAPMANQVEID</sequence>
<evidence type="ECO:0000313" key="3">
    <source>
        <dbReference type="RefSeq" id="XP_052120152.1"/>
    </source>
</evidence>
<organism evidence="2 3">
    <name type="scientific">Frankliniella occidentalis</name>
    <name type="common">Western flower thrips</name>
    <name type="synonym">Euthrips occidentalis</name>
    <dbReference type="NCBI Taxonomy" id="133901"/>
    <lineage>
        <taxon>Eukaryota</taxon>
        <taxon>Metazoa</taxon>
        <taxon>Ecdysozoa</taxon>
        <taxon>Arthropoda</taxon>
        <taxon>Hexapoda</taxon>
        <taxon>Insecta</taxon>
        <taxon>Pterygota</taxon>
        <taxon>Neoptera</taxon>
        <taxon>Paraneoptera</taxon>
        <taxon>Thysanoptera</taxon>
        <taxon>Terebrantia</taxon>
        <taxon>Thripoidea</taxon>
        <taxon>Thripidae</taxon>
        <taxon>Frankliniella</taxon>
    </lineage>
</organism>
<dbReference type="AlphaFoldDB" id="A0A9C6WLB8"/>
<name>A0A9C6WLB8_FRAOC</name>
<evidence type="ECO:0000313" key="2">
    <source>
        <dbReference type="Proteomes" id="UP000504606"/>
    </source>
</evidence>
<dbReference type="GeneID" id="113201819"/>
<protein>
    <submittedName>
        <fullName evidence="3">Uncharacterized protein LOC113201819</fullName>
    </submittedName>
</protein>
<feature type="compositionally biased region" description="Polar residues" evidence="1">
    <location>
        <begin position="130"/>
        <end position="147"/>
    </location>
</feature>
<feature type="region of interest" description="Disordered" evidence="1">
    <location>
        <begin position="130"/>
        <end position="271"/>
    </location>
</feature>
<feature type="compositionally biased region" description="Acidic residues" evidence="1">
    <location>
        <begin position="212"/>
        <end position="223"/>
    </location>
</feature>
<feature type="compositionally biased region" description="Acidic residues" evidence="1">
    <location>
        <begin position="235"/>
        <end position="253"/>
    </location>
</feature>
<feature type="compositionally biased region" description="Acidic residues" evidence="1">
    <location>
        <begin position="148"/>
        <end position="161"/>
    </location>
</feature>
<dbReference type="PANTHER" id="PTHR46579">
    <property type="entry name" value="F5/8 TYPE C DOMAIN-CONTAINING PROTEIN-RELATED"/>
    <property type="match status" value="1"/>
</dbReference>
<dbReference type="KEGG" id="foc:113201819"/>
<dbReference type="RefSeq" id="XP_052120152.1">
    <property type="nucleotide sequence ID" value="XM_052264192.1"/>
</dbReference>
<gene>
    <name evidence="3" type="primary">LOC113201819</name>
</gene>